<evidence type="ECO:0000313" key="2">
    <source>
        <dbReference type="EMBL" id="ALI35207.1"/>
    </source>
</evidence>
<gene>
    <name evidence="2" type="ORF">NMY3_01002</name>
</gene>
<organism evidence="2 3">
    <name type="scientific">Candidatus Nitrosocosmicus oleophilus</name>
    <dbReference type="NCBI Taxonomy" id="1353260"/>
    <lineage>
        <taxon>Archaea</taxon>
        <taxon>Nitrososphaerota</taxon>
        <taxon>Nitrososphaeria</taxon>
        <taxon>Nitrososphaerales</taxon>
        <taxon>Nitrososphaeraceae</taxon>
        <taxon>Candidatus Nitrosocosmicus</taxon>
    </lineage>
</organism>
<keyword evidence="3" id="KW-1185">Reference proteome</keyword>
<dbReference type="KEGG" id="taa:NMY3_01002"/>
<reference evidence="3" key="1">
    <citation type="submission" date="2015-10" db="EMBL/GenBank/DDBJ databases">
        <title>Niche specialization of a soil ammonia-oxidizing archaeon, Candidatus Nitrosocosmicus oleophilus.</title>
        <authorList>
            <person name="Jung M.-Y."/>
            <person name="Rhee S.-K."/>
        </authorList>
    </citation>
    <scope>NUCLEOTIDE SEQUENCE [LARGE SCALE GENOMIC DNA]</scope>
    <source>
        <strain evidence="3">MY3</strain>
    </source>
</reference>
<accession>A0A654LW38</accession>
<name>A0A654LW38_9ARCH</name>
<dbReference type="AlphaFoldDB" id="A0A654LW38"/>
<protein>
    <submittedName>
        <fullName evidence="2">Uncharacterized protein</fullName>
    </submittedName>
</protein>
<sequence length="39" mass="4547">MSYSKNDDEATIANVPKRTKGNNHMYFQNENTQKKNNTN</sequence>
<evidence type="ECO:0000256" key="1">
    <source>
        <dbReference type="SAM" id="MobiDB-lite"/>
    </source>
</evidence>
<feature type="region of interest" description="Disordered" evidence="1">
    <location>
        <begin position="1"/>
        <end position="39"/>
    </location>
</feature>
<dbReference type="EMBL" id="CP012850">
    <property type="protein sequence ID" value="ALI35207.1"/>
    <property type="molecule type" value="Genomic_DNA"/>
</dbReference>
<dbReference type="Proteomes" id="UP000058925">
    <property type="component" value="Chromosome"/>
</dbReference>
<proteinExistence type="predicted"/>
<evidence type="ECO:0000313" key="3">
    <source>
        <dbReference type="Proteomes" id="UP000058925"/>
    </source>
</evidence>
<feature type="compositionally biased region" description="Low complexity" evidence="1">
    <location>
        <begin position="28"/>
        <end position="39"/>
    </location>
</feature>